<accession>A0A426YQH9</accession>
<keyword evidence="1 7" id="KW-0723">Serine/threonine-protein kinase</keyword>
<evidence type="ECO:0000259" key="8">
    <source>
        <dbReference type="PROSITE" id="PS50011"/>
    </source>
</evidence>
<comment type="similarity">
    <text evidence="7">Belongs to the protein kinase superfamily.</text>
</comment>
<evidence type="ECO:0000256" key="1">
    <source>
        <dbReference type="ARBA" id="ARBA00022527"/>
    </source>
</evidence>
<name>A0A426YQH9_ENSVE</name>
<evidence type="ECO:0000256" key="5">
    <source>
        <dbReference type="ARBA" id="ARBA00022840"/>
    </source>
</evidence>
<dbReference type="InterPro" id="IPR011009">
    <property type="entry name" value="Kinase-like_dom_sf"/>
</dbReference>
<evidence type="ECO:0000256" key="7">
    <source>
        <dbReference type="RuleBase" id="RU000304"/>
    </source>
</evidence>
<proteinExistence type="inferred from homology"/>
<dbReference type="InterPro" id="IPR001245">
    <property type="entry name" value="Ser-Thr/Tyr_kinase_cat_dom"/>
</dbReference>
<feature type="binding site" evidence="6">
    <location>
        <position position="66"/>
    </location>
    <ligand>
        <name>ATP</name>
        <dbReference type="ChEBI" id="CHEBI:30616"/>
    </ligand>
</feature>
<dbReference type="GO" id="GO:0005524">
    <property type="term" value="F:ATP binding"/>
    <property type="evidence" value="ECO:0007669"/>
    <property type="project" value="UniProtKB-UniRule"/>
</dbReference>
<organism evidence="9 10">
    <name type="scientific">Ensete ventricosum</name>
    <name type="common">Abyssinian banana</name>
    <name type="synonym">Musa ensete</name>
    <dbReference type="NCBI Taxonomy" id="4639"/>
    <lineage>
        <taxon>Eukaryota</taxon>
        <taxon>Viridiplantae</taxon>
        <taxon>Streptophyta</taxon>
        <taxon>Embryophyta</taxon>
        <taxon>Tracheophyta</taxon>
        <taxon>Spermatophyta</taxon>
        <taxon>Magnoliopsida</taxon>
        <taxon>Liliopsida</taxon>
        <taxon>Zingiberales</taxon>
        <taxon>Musaceae</taxon>
        <taxon>Ensete</taxon>
    </lineage>
</organism>
<dbReference type="PANTHER" id="PTHR45631:SF202">
    <property type="entry name" value="SENESCENCE-INDUCED RECEPTOR-LIKE SERINE_THREONINE-PROTEIN KINASE"/>
    <property type="match status" value="1"/>
</dbReference>
<evidence type="ECO:0000256" key="2">
    <source>
        <dbReference type="ARBA" id="ARBA00022679"/>
    </source>
</evidence>
<evidence type="ECO:0000313" key="9">
    <source>
        <dbReference type="EMBL" id="RRT53978.1"/>
    </source>
</evidence>
<keyword evidence="4" id="KW-0418">Kinase</keyword>
<sequence length="211" mass="23897">MTYIEASKRGTAEKLQNEGTLQLENRKFTYIQLQKITNNFGRTLGKGGFGMVYYGQLEDGTEVAVKMLSQTSSQGMKEFLAEHLTRVHHKNLVSMIGYCKDGDHLALVYEYMSQGTLKDHLRGLEYLHTGCKPPLIHRDVKSANILLNERLEAKISDFGLSKAFLNDDHTHISTKVVGTLGYLDPEYVITSAPSLFLHLTKDKRWSTKDKK</sequence>
<dbReference type="PROSITE" id="PS50011">
    <property type="entry name" value="PROTEIN_KINASE_DOM"/>
    <property type="match status" value="1"/>
</dbReference>
<dbReference type="SUPFAM" id="SSF56112">
    <property type="entry name" value="Protein kinase-like (PK-like)"/>
    <property type="match status" value="1"/>
</dbReference>
<dbReference type="PROSITE" id="PS00108">
    <property type="entry name" value="PROTEIN_KINASE_ST"/>
    <property type="match status" value="1"/>
</dbReference>
<dbReference type="Pfam" id="PF07714">
    <property type="entry name" value="PK_Tyr_Ser-Thr"/>
    <property type="match status" value="2"/>
</dbReference>
<reference evidence="9 10" key="1">
    <citation type="journal article" date="2014" name="Agronomy (Basel)">
        <title>A Draft Genome Sequence for Ensete ventricosum, the Drought-Tolerant Tree Against Hunger.</title>
        <authorList>
            <person name="Harrison J."/>
            <person name="Moore K.A."/>
            <person name="Paszkiewicz K."/>
            <person name="Jones T."/>
            <person name="Grant M."/>
            <person name="Ambacheew D."/>
            <person name="Muzemil S."/>
            <person name="Studholme D.J."/>
        </authorList>
    </citation>
    <scope>NUCLEOTIDE SEQUENCE [LARGE SCALE GENOMIC DNA]</scope>
</reference>
<dbReference type="InterPro" id="IPR000719">
    <property type="entry name" value="Prot_kinase_dom"/>
</dbReference>
<gene>
    <name evidence="9" type="ORF">B296_00049480</name>
</gene>
<dbReference type="PANTHER" id="PTHR45631">
    <property type="entry name" value="OS07G0107800 PROTEIN-RELATED"/>
    <property type="match status" value="1"/>
</dbReference>
<comment type="caution">
    <text evidence="9">The sequence shown here is derived from an EMBL/GenBank/DDBJ whole genome shotgun (WGS) entry which is preliminary data.</text>
</comment>
<keyword evidence="2" id="KW-0808">Transferase</keyword>
<dbReference type="Gene3D" id="1.10.510.10">
    <property type="entry name" value="Transferase(Phosphotransferase) domain 1"/>
    <property type="match status" value="1"/>
</dbReference>
<keyword evidence="5 6" id="KW-0067">ATP-binding</keyword>
<evidence type="ECO:0000313" key="10">
    <source>
        <dbReference type="Proteomes" id="UP000287651"/>
    </source>
</evidence>
<dbReference type="AlphaFoldDB" id="A0A426YQH9"/>
<dbReference type="GO" id="GO:0004674">
    <property type="term" value="F:protein serine/threonine kinase activity"/>
    <property type="evidence" value="ECO:0007669"/>
    <property type="project" value="UniProtKB-KW"/>
</dbReference>
<feature type="domain" description="Protein kinase" evidence="8">
    <location>
        <begin position="38"/>
        <end position="211"/>
    </location>
</feature>
<evidence type="ECO:0000256" key="3">
    <source>
        <dbReference type="ARBA" id="ARBA00022741"/>
    </source>
</evidence>
<dbReference type="PROSITE" id="PS00107">
    <property type="entry name" value="PROTEIN_KINASE_ATP"/>
    <property type="match status" value="1"/>
</dbReference>
<evidence type="ECO:0000256" key="4">
    <source>
        <dbReference type="ARBA" id="ARBA00022777"/>
    </source>
</evidence>
<dbReference type="SMART" id="SM00220">
    <property type="entry name" value="S_TKc"/>
    <property type="match status" value="1"/>
</dbReference>
<evidence type="ECO:0000256" key="6">
    <source>
        <dbReference type="PROSITE-ProRule" id="PRU10141"/>
    </source>
</evidence>
<keyword evidence="3 6" id="KW-0547">Nucleotide-binding</keyword>
<protein>
    <recommendedName>
        <fullName evidence="8">Protein kinase domain-containing protein</fullName>
    </recommendedName>
</protein>
<dbReference type="Proteomes" id="UP000287651">
    <property type="component" value="Unassembled WGS sequence"/>
</dbReference>
<dbReference type="Gene3D" id="3.30.200.20">
    <property type="entry name" value="Phosphorylase Kinase, domain 1"/>
    <property type="match status" value="1"/>
</dbReference>
<dbReference type="FunFam" id="3.30.200.20:FF:000394">
    <property type="entry name" value="Leucine-rich repeat receptor-like protein kinase"/>
    <property type="match status" value="1"/>
</dbReference>
<dbReference type="InterPro" id="IPR008271">
    <property type="entry name" value="Ser/Thr_kinase_AS"/>
</dbReference>
<dbReference type="EMBL" id="AMZH03010845">
    <property type="protein sequence ID" value="RRT53978.1"/>
    <property type="molecule type" value="Genomic_DNA"/>
</dbReference>
<dbReference type="InterPro" id="IPR017441">
    <property type="entry name" value="Protein_kinase_ATP_BS"/>
</dbReference>